<organism evidence="6 7">
    <name type="scientific">Jatropha curcas</name>
    <name type="common">Barbados nut</name>
    <dbReference type="NCBI Taxonomy" id="180498"/>
    <lineage>
        <taxon>Eukaryota</taxon>
        <taxon>Viridiplantae</taxon>
        <taxon>Streptophyta</taxon>
        <taxon>Embryophyta</taxon>
        <taxon>Tracheophyta</taxon>
        <taxon>Spermatophyta</taxon>
        <taxon>Magnoliopsida</taxon>
        <taxon>eudicotyledons</taxon>
        <taxon>Gunneridae</taxon>
        <taxon>Pentapetalae</taxon>
        <taxon>rosids</taxon>
        <taxon>fabids</taxon>
        <taxon>Malpighiales</taxon>
        <taxon>Euphorbiaceae</taxon>
        <taxon>Crotonoideae</taxon>
        <taxon>Jatropheae</taxon>
        <taxon>Jatropha</taxon>
    </lineage>
</organism>
<dbReference type="Pfam" id="PF00067">
    <property type="entry name" value="p450"/>
    <property type="match status" value="2"/>
</dbReference>
<keyword evidence="4 5" id="KW-0408">Iron</keyword>
<dbReference type="InterPro" id="IPR002401">
    <property type="entry name" value="Cyt_P450_E_grp-I"/>
</dbReference>
<reference evidence="6 7" key="1">
    <citation type="journal article" date="2014" name="PLoS ONE">
        <title>Global Analysis of Gene Expression Profiles in Physic Nut (Jatropha curcas L.) Seedlings Exposed to Salt Stress.</title>
        <authorList>
            <person name="Zhang L."/>
            <person name="Zhang C."/>
            <person name="Wu P."/>
            <person name="Chen Y."/>
            <person name="Li M."/>
            <person name="Jiang H."/>
            <person name="Wu G."/>
        </authorList>
    </citation>
    <scope>NUCLEOTIDE SEQUENCE [LARGE SCALE GENOMIC DNA]</scope>
    <source>
        <strain evidence="7">cv. GZQX0401</strain>
        <tissue evidence="6">Young leaves</tissue>
    </source>
</reference>
<keyword evidence="5" id="KW-0349">Heme</keyword>
<dbReference type="EMBL" id="KK914993">
    <property type="protein sequence ID" value="KDP25563.1"/>
    <property type="molecule type" value="Genomic_DNA"/>
</dbReference>
<dbReference type="Gene3D" id="1.10.630.10">
    <property type="entry name" value="Cytochrome P450"/>
    <property type="match status" value="2"/>
</dbReference>
<dbReference type="InterPro" id="IPR017972">
    <property type="entry name" value="Cyt_P450_CS"/>
</dbReference>
<keyword evidence="2 5" id="KW-0479">Metal-binding</keyword>
<evidence type="ECO:0000256" key="1">
    <source>
        <dbReference type="ARBA" id="ARBA00010617"/>
    </source>
</evidence>
<dbReference type="PANTHER" id="PTHR47950:SF48">
    <property type="entry name" value="CYTOCHROME P450 FAMILY PROTEIN, EXPRESSED"/>
    <property type="match status" value="1"/>
</dbReference>
<dbReference type="CDD" id="cd11073">
    <property type="entry name" value="CYP76-like"/>
    <property type="match status" value="1"/>
</dbReference>
<evidence type="ECO:0000256" key="2">
    <source>
        <dbReference type="ARBA" id="ARBA00022723"/>
    </source>
</evidence>
<dbReference type="OrthoDB" id="2789670at2759"/>
<evidence type="ECO:0000256" key="5">
    <source>
        <dbReference type="PIRSR" id="PIRSR602401-1"/>
    </source>
</evidence>
<dbReference type="GO" id="GO:0016705">
    <property type="term" value="F:oxidoreductase activity, acting on paired donors, with incorporation or reduction of molecular oxygen"/>
    <property type="evidence" value="ECO:0007669"/>
    <property type="project" value="InterPro"/>
</dbReference>
<comment type="cofactor">
    <cofactor evidence="5">
        <name>heme</name>
        <dbReference type="ChEBI" id="CHEBI:30413"/>
    </cofactor>
</comment>
<dbReference type="FunFam" id="1.10.630.10:FF:000007">
    <property type="entry name" value="Cytochrome P450 76C4"/>
    <property type="match status" value="1"/>
</dbReference>
<dbReference type="GO" id="GO:0020037">
    <property type="term" value="F:heme binding"/>
    <property type="evidence" value="ECO:0007669"/>
    <property type="project" value="InterPro"/>
</dbReference>
<feature type="binding site" description="axial binding residue" evidence="5">
    <location>
        <position position="410"/>
    </location>
    <ligand>
        <name>heme</name>
        <dbReference type="ChEBI" id="CHEBI:30413"/>
    </ligand>
    <ligandPart>
        <name>Fe</name>
        <dbReference type="ChEBI" id="CHEBI:18248"/>
    </ligandPart>
</feature>
<accession>A0A067JRU3</accession>
<evidence type="ECO:0000256" key="3">
    <source>
        <dbReference type="ARBA" id="ARBA00023002"/>
    </source>
</evidence>
<comment type="similarity">
    <text evidence="1">Belongs to the cytochrome P450 family.</text>
</comment>
<dbReference type="InterPro" id="IPR036396">
    <property type="entry name" value="Cyt_P450_sf"/>
</dbReference>
<keyword evidence="7" id="KW-1185">Reference proteome</keyword>
<proteinExistence type="inferred from homology"/>
<dbReference type="PANTHER" id="PTHR47950">
    <property type="entry name" value="CYTOCHROME P450, FAMILY 76, SUBFAMILY C, POLYPEPTIDE 5-RELATED"/>
    <property type="match status" value="1"/>
</dbReference>
<dbReference type="Proteomes" id="UP000027138">
    <property type="component" value="Unassembled WGS sequence"/>
</dbReference>
<protein>
    <submittedName>
        <fullName evidence="6">Uncharacterized protein</fullName>
    </submittedName>
</protein>
<sequence>MLPPGPAPLPIVGNLFDLGDRPHNSLAELAKIHGPLMSLKLGQITTVIISSAVLAKQVLQTHDLRFSNRTVIQAIKTYDHHQVSLPWLPVGPLWRNLRKICNCHIFTNQKLDENQGLRFKKIQELLSDVQESCSNGVAIDIGQAAFKVMLNSLSSTVFSLDLSDSSSDIVREFKKAVRGIMDEAGKPNLEDFFPFLRRIDPQGIMRRMNVHVRRVLDVFDRIIDERMVLRKEPGYIPANDMLDTLLSLEQNKNEEMDRNCMKHLFVDLFSAGTDTTSSTLEWAMTELLRNPKIYLKAQIELEQTIGKGKLPEESDVPRLPYLQAIIKETLRLHPPTPFLLPRIAGENVEMAGYVVPKGAQVLVNAWAIGRDPSRWENPDSFMPERFLGSDIDIRGRDFELIPFGAGRRICPGLLLAIRMLHMMLASLINSFDWKLEDGVTPENIDMEDRCYKLCIRIKLKAKIKWAPSYKLIRPLKARLVHWNLRAGNLLELGDKPHKSLAKVAKIHGPLMSLKLGQVTTVVISSAALGKQFLQTFDPSFCNRTVGEAIQARGHQEVSLAWALVGGPWRNLRRICSPYISNQKLDSNQVLLQKKIQELVDQVEESCRLGAAVDIGQVAFKATLNVLSTTIVSLDLSDSSSDAVRELQEVVSCIMEQAGKSNLADYYPLLRKIDPQGIKRRMVILFGKIFHLFDRIMDERLSLRKQQGHIPPKRHASYSSLPL</sequence>
<dbReference type="PRINTS" id="PR00385">
    <property type="entry name" value="P450"/>
</dbReference>
<evidence type="ECO:0000313" key="6">
    <source>
        <dbReference type="EMBL" id="KDP25563.1"/>
    </source>
</evidence>
<name>A0A067JRU3_JATCU</name>
<dbReference type="GO" id="GO:0005506">
    <property type="term" value="F:iron ion binding"/>
    <property type="evidence" value="ECO:0007669"/>
    <property type="project" value="InterPro"/>
</dbReference>
<dbReference type="GO" id="GO:0004497">
    <property type="term" value="F:monooxygenase activity"/>
    <property type="evidence" value="ECO:0007669"/>
    <property type="project" value="InterPro"/>
</dbReference>
<dbReference type="InterPro" id="IPR001128">
    <property type="entry name" value="Cyt_P450"/>
</dbReference>
<dbReference type="PRINTS" id="PR00463">
    <property type="entry name" value="EP450I"/>
</dbReference>
<evidence type="ECO:0000256" key="4">
    <source>
        <dbReference type="ARBA" id="ARBA00023004"/>
    </source>
</evidence>
<evidence type="ECO:0000313" key="7">
    <source>
        <dbReference type="Proteomes" id="UP000027138"/>
    </source>
</evidence>
<dbReference type="AlphaFoldDB" id="A0A067JRU3"/>
<dbReference type="SUPFAM" id="SSF48264">
    <property type="entry name" value="Cytochrome P450"/>
    <property type="match status" value="2"/>
</dbReference>
<dbReference type="PROSITE" id="PS00086">
    <property type="entry name" value="CYTOCHROME_P450"/>
    <property type="match status" value="1"/>
</dbReference>
<gene>
    <name evidence="6" type="ORF">JCGZ_20719</name>
</gene>
<keyword evidence="3" id="KW-0560">Oxidoreductase</keyword>